<feature type="transmembrane region" description="Helical" evidence="2">
    <location>
        <begin position="78"/>
        <end position="97"/>
    </location>
</feature>
<keyword evidence="2" id="KW-1133">Transmembrane helix</keyword>
<feature type="transmembrane region" description="Helical" evidence="2">
    <location>
        <begin position="158"/>
        <end position="177"/>
    </location>
</feature>
<evidence type="ECO:0000256" key="2">
    <source>
        <dbReference type="SAM" id="Phobius"/>
    </source>
</evidence>
<evidence type="ECO:0000313" key="4">
    <source>
        <dbReference type="Proteomes" id="UP000773064"/>
    </source>
</evidence>
<evidence type="ECO:0000256" key="1">
    <source>
        <dbReference type="SAM" id="MobiDB-lite"/>
    </source>
</evidence>
<gene>
    <name evidence="3" type="ORF">JS528_06125</name>
</gene>
<name>A0ABS5UPQ7_9BIFI</name>
<feature type="compositionally biased region" description="Low complexity" evidence="1">
    <location>
        <begin position="8"/>
        <end position="20"/>
    </location>
</feature>
<comment type="caution">
    <text evidence="3">The sequence shown here is derived from an EMBL/GenBank/DDBJ whole genome shotgun (WGS) entry which is preliminary data.</text>
</comment>
<reference evidence="3 4" key="1">
    <citation type="journal article" date="2021" name="Environ. Microbiol.">
        <title>Genetic insights into the dark matter of the mammalian gut microbiota through targeted genome reconstruction.</title>
        <authorList>
            <person name="Lugli G.A."/>
            <person name="Alessandri G."/>
            <person name="Milani C."/>
            <person name="Viappiani A."/>
            <person name="Fontana F."/>
            <person name="Tarracchini C."/>
            <person name="Mancabelli L."/>
            <person name="Argentini C."/>
            <person name="Ruiz L."/>
            <person name="Margolles A."/>
            <person name="van Sinderen D."/>
            <person name="Turroni F."/>
            <person name="Ventura M."/>
        </authorList>
    </citation>
    <scope>NUCLEOTIDE SEQUENCE [LARGE SCALE GENOMIC DNA]</scope>
    <source>
        <strain evidence="3 4">MA2</strain>
    </source>
</reference>
<feature type="transmembrane region" description="Helical" evidence="2">
    <location>
        <begin position="50"/>
        <end position="72"/>
    </location>
</feature>
<keyword evidence="2" id="KW-0812">Transmembrane</keyword>
<evidence type="ECO:0000313" key="3">
    <source>
        <dbReference type="EMBL" id="MBT1172938.1"/>
    </source>
</evidence>
<proteinExistence type="predicted"/>
<dbReference type="InterPro" id="IPR025699">
    <property type="entry name" value="ABC2_memb-like"/>
</dbReference>
<feature type="transmembrane region" description="Helical" evidence="2">
    <location>
        <begin position="118"/>
        <end position="138"/>
    </location>
</feature>
<feature type="transmembrane region" description="Helical" evidence="2">
    <location>
        <begin position="230"/>
        <end position="252"/>
    </location>
</feature>
<organism evidence="3 4">
    <name type="scientific">Bifidobacterium santillanense</name>
    <dbReference type="NCBI Taxonomy" id="2809028"/>
    <lineage>
        <taxon>Bacteria</taxon>
        <taxon>Bacillati</taxon>
        <taxon>Actinomycetota</taxon>
        <taxon>Actinomycetes</taxon>
        <taxon>Bifidobacteriales</taxon>
        <taxon>Bifidobacteriaceae</taxon>
        <taxon>Bifidobacterium</taxon>
    </lineage>
</organism>
<dbReference type="EMBL" id="JAFEJS010000005">
    <property type="protein sequence ID" value="MBT1172938.1"/>
    <property type="molecule type" value="Genomic_DNA"/>
</dbReference>
<keyword evidence="4" id="KW-1185">Reference proteome</keyword>
<keyword evidence="2" id="KW-0472">Membrane</keyword>
<dbReference type="Proteomes" id="UP000773064">
    <property type="component" value="Unassembled WGS sequence"/>
</dbReference>
<feature type="transmembrane region" description="Helical" evidence="2">
    <location>
        <begin position="184"/>
        <end position="210"/>
    </location>
</feature>
<feature type="region of interest" description="Disordered" evidence="1">
    <location>
        <begin position="1"/>
        <end position="26"/>
    </location>
</feature>
<protein>
    <submittedName>
        <fullName evidence="3">ABC-2 transporter permease</fullName>
    </submittedName>
</protein>
<dbReference type="RefSeq" id="WP_214358207.1">
    <property type="nucleotide sequence ID" value="NZ_JAFEJS010000005.1"/>
</dbReference>
<accession>A0ABS5UPQ7</accession>
<dbReference type="Pfam" id="PF13346">
    <property type="entry name" value="ABC2_membrane_5"/>
    <property type="match status" value="1"/>
</dbReference>
<sequence length="264" mass="28356">MSSMTDNAIGTAGTAGVATRGETDTGRHDAVHTVRKAFLMDWHKLTSQGWAWIPLLVIGMPALAVGIAWVGWDGSLSGIYGSISYVYIFVMTYPFMYEQQGHGEAMNGVIPVDRAHQVVARYLMMFVSVVLMVSSYLLTWAGMTAIGLTGAADAIPNALGFMWGYLILESVLCPLLYRFPIQKAFVWVMVVALAVLFTAVATFISASAVIPSDVVDGVLGAIGSFGNTLTARPMLLAAFGVVTAAIALAVSYRLSLRIYQDKEL</sequence>